<evidence type="ECO:0000256" key="1">
    <source>
        <dbReference type="ARBA" id="ARBA00022448"/>
    </source>
</evidence>
<dbReference type="SMART" id="SM00382">
    <property type="entry name" value="AAA"/>
    <property type="match status" value="1"/>
</dbReference>
<organism evidence="4 5">
    <name type="scientific">Phocaeicola vulgatus</name>
    <name type="common">Bacteroides vulgatus</name>
    <dbReference type="NCBI Taxonomy" id="821"/>
    <lineage>
        <taxon>Bacteria</taxon>
        <taxon>Pseudomonadati</taxon>
        <taxon>Bacteroidota</taxon>
        <taxon>Bacteroidia</taxon>
        <taxon>Bacteroidales</taxon>
        <taxon>Bacteroidaceae</taxon>
        <taxon>Phocaeicola</taxon>
    </lineage>
</organism>
<evidence type="ECO:0000256" key="2">
    <source>
        <dbReference type="ARBA" id="ARBA00022741"/>
    </source>
</evidence>
<dbReference type="SUPFAM" id="SSF52540">
    <property type="entry name" value="P-loop containing nucleoside triphosphate hydrolases"/>
    <property type="match status" value="1"/>
</dbReference>
<dbReference type="PROSITE" id="PS50893">
    <property type="entry name" value="ABC_TRANSPORTER_2"/>
    <property type="match status" value="1"/>
</dbReference>
<comment type="caution">
    <text evidence="4">The sequence shown here is derived from an EMBL/GenBank/DDBJ whole genome shotgun (WGS) entry which is preliminary data.</text>
</comment>
<dbReference type="Proteomes" id="UP000186631">
    <property type="component" value="Unassembled WGS sequence"/>
</dbReference>
<dbReference type="Pfam" id="PF00005">
    <property type="entry name" value="ABC_tran"/>
    <property type="match status" value="1"/>
</dbReference>
<gene>
    <name evidence="4" type="ORF">BHV80_03250</name>
</gene>
<evidence type="ECO:0000313" key="5">
    <source>
        <dbReference type="Proteomes" id="UP000186631"/>
    </source>
</evidence>
<evidence type="ECO:0000313" key="4">
    <source>
        <dbReference type="EMBL" id="OKZ53926.1"/>
    </source>
</evidence>
<sequence length="335" mass="37083">MEKQAVITATDLCIGYRTHKGEKKVHEHLSFGLYPGELTSLLGANGAGKSTLLRTLSASQPSLAGDLQLLGKPLQQYSEKERSRTIGVVLTDKTQAGGLTVYELVALGRQPHTGFFGRLHPKDHLIIKEALDAVGIAHKAESYTAELSDGERQKVMIAKALVQECPLIILDEPTAFLDVVSRIEIMTLLHQLAVEQNKAILLSTHDIEQALVLSDKLWLLSKETGLQCGVTEDMILNHRMDTLFSHGNIRFDYDHGIYYPTVNGKQEITVEATDETLLHWTINALNRHGYTCLQTQNAPAGLPHLQVIAPDALYLTWGGKQRTFTSFGKLLEEIK</sequence>
<accession>A0A1Q6JLV8</accession>
<dbReference type="AlphaFoldDB" id="A0A1Q6JLV8"/>
<evidence type="ECO:0000256" key="3">
    <source>
        <dbReference type="ARBA" id="ARBA00022840"/>
    </source>
</evidence>
<protein>
    <submittedName>
        <fullName evidence="4">Iron ABC transporter ATP-binding protein</fullName>
    </submittedName>
</protein>
<dbReference type="GO" id="GO:0005524">
    <property type="term" value="F:ATP binding"/>
    <property type="evidence" value="ECO:0007669"/>
    <property type="project" value="UniProtKB-KW"/>
</dbReference>
<keyword evidence="1" id="KW-0813">Transport</keyword>
<keyword evidence="3 4" id="KW-0067">ATP-binding</keyword>
<dbReference type="GO" id="GO:0016887">
    <property type="term" value="F:ATP hydrolysis activity"/>
    <property type="evidence" value="ECO:0007669"/>
    <property type="project" value="InterPro"/>
</dbReference>
<proteinExistence type="predicted"/>
<dbReference type="CDD" id="cd03214">
    <property type="entry name" value="ABC_Iron-Siderophores_B12_Hemin"/>
    <property type="match status" value="1"/>
</dbReference>
<name>A0A1Q6JLV8_PHOVU</name>
<keyword evidence="2" id="KW-0547">Nucleotide-binding</keyword>
<dbReference type="PANTHER" id="PTHR42734">
    <property type="entry name" value="METAL TRANSPORT SYSTEM ATP-BINDING PROTEIN TM_0124-RELATED"/>
    <property type="match status" value="1"/>
</dbReference>
<dbReference type="PANTHER" id="PTHR42734:SF21">
    <property type="entry name" value="IRON ABC TRANSPORTER, ATP-BINDING PROTEIN"/>
    <property type="match status" value="1"/>
</dbReference>
<dbReference type="Gene3D" id="3.40.50.300">
    <property type="entry name" value="P-loop containing nucleotide triphosphate hydrolases"/>
    <property type="match status" value="1"/>
</dbReference>
<dbReference type="InterPro" id="IPR003593">
    <property type="entry name" value="AAA+_ATPase"/>
</dbReference>
<dbReference type="InterPro" id="IPR003439">
    <property type="entry name" value="ABC_transporter-like_ATP-bd"/>
</dbReference>
<dbReference type="RefSeq" id="WP_117829543.1">
    <property type="nucleotide sequence ID" value="NZ_DAWEOC010000026.1"/>
</dbReference>
<reference evidence="4 5" key="1">
    <citation type="journal article" date="2016" name="Nat. Biotechnol.">
        <title>Measurement of bacterial replication rates in microbial communities.</title>
        <authorList>
            <person name="Brown C.T."/>
            <person name="Olm M.R."/>
            <person name="Thomas B.C."/>
            <person name="Banfield J.F."/>
        </authorList>
    </citation>
    <scope>NUCLEOTIDE SEQUENCE [LARGE SCALE GENOMIC DNA]</scope>
    <source>
        <strain evidence="4">42_262</strain>
    </source>
</reference>
<dbReference type="InterPro" id="IPR027417">
    <property type="entry name" value="P-loop_NTPase"/>
</dbReference>
<dbReference type="EMBL" id="MNQV01000074">
    <property type="protein sequence ID" value="OKZ53926.1"/>
    <property type="molecule type" value="Genomic_DNA"/>
</dbReference>
<dbReference type="InterPro" id="IPR050153">
    <property type="entry name" value="Metal_Ion_Import_ABC"/>
</dbReference>